<sequence>MTAPVVAGSVVQSAPLGRNMQRVVIHAPELSLLQLPRFGDTALGIYFGTTDGDGRVARTYSVREHDPSACCVTVDVVLHVGDRTARGDDAAGTRWATGAAPGDRVELAHAKSWFRPPRDADHHVLVADLAGLPALARLIEQPAHSHTVAIVEVPHEDDLDYLPKRATVRLVSSVGTGNGGTNSVLARLVARNCSATGLGYCWFAGEASEARRVRKLLRHEYGWAADQLDVVGYWRRDAQAWSARFAAHGPRMYSIYERAIAEGKSEKIALEEFDDALERLGL</sequence>
<dbReference type="RefSeq" id="WP_235689991.1">
    <property type="nucleotide sequence ID" value="NZ_AP022608.1"/>
</dbReference>
<feature type="domain" description="SIP-like Rossmann fold" evidence="1">
    <location>
        <begin position="120"/>
        <end position="236"/>
    </location>
</feature>
<dbReference type="InterPro" id="IPR013113">
    <property type="entry name" value="SIP_FAD-bd"/>
</dbReference>
<evidence type="ECO:0000259" key="1">
    <source>
        <dbReference type="Pfam" id="PF04954"/>
    </source>
</evidence>
<dbReference type="EMBL" id="AP022608">
    <property type="protein sequence ID" value="BBZ17294.1"/>
    <property type="molecule type" value="Genomic_DNA"/>
</dbReference>
<reference evidence="3 4" key="1">
    <citation type="journal article" date="2019" name="Emerg. Microbes Infect.">
        <title>Comprehensive subspecies identification of 175 nontuberculous mycobacteria species based on 7547 genomic profiles.</title>
        <authorList>
            <person name="Matsumoto Y."/>
            <person name="Kinjo T."/>
            <person name="Motooka D."/>
            <person name="Nabeya D."/>
            <person name="Jung N."/>
            <person name="Uechi K."/>
            <person name="Horii T."/>
            <person name="Iida T."/>
            <person name="Fujita J."/>
            <person name="Nakamura S."/>
        </authorList>
    </citation>
    <scope>NUCLEOTIDE SEQUENCE [LARGE SCALE GENOMIC DNA]</scope>
    <source>
        <strain evidence="3 4">JCM 12688</strain>
    </source>
</reference>
<evidence type="ECO:0000313" key="4">
    <source>
        <dbReference type="Proteomes" id="UP000466187"/>
    </source>
</evidence>
<dbReference type="PANTHER" id="PTHR30157:SF0">
    <property type="entry name" value="NADPH-DEPENDENT FERRIC-CHELATE REDUCTASE"/>
    <property type="match status" value="1"/>
</dbReference>
<dbReference type="Gene3D" id="3.40.50.80">
    <property type="entry name" value="Nucleotide-binding domain of ferredoxin-NADP reductase (FNR) module"/>
    <property type="match status" value="1"/>
</dbReference>
<organism evidence="3 4">
    <name type="scientific">Mycolicibacterium gadium</name>
    <name type="common">Mycobacterium gadium</name>
    <dbReference type="NCBI Taxonomy" id="1794"/>
    <lineage>
        <taxon>Bacteria</taxon>
        <taxon>Bacillati</taxon>
        <taxon>Actinomycetota</taxon>
        <taxon>Actinomycetes</taxon>
        <taxon>Mycobacteriales</taxon>
        <taxon>Mycobacteriaceae</taxon>
        <taxon>Mycolicibacterium</taxon>
    </lineage>
</organism>
<dbReference type="AlphaFoldDB" id="A0A7I7WI92"/>
<gene>
    <name evidence="3" type="ORF">MGAD_16290</name>
</gene>
<dbReference type="Proteomes" id="UP000466187">
    <property type="component" value="Chromosome"/>
</dbReference>
<dbReference type="PANTHER" id="PTHR30157">
    <property type="entry name" value="FERRIC REDUCTASE, NADPH-DEPENDENT"/>
    <property type="match status" value="1"/>
</dbReference>
<dbReference type="Pfam" id="PF08021">
    <property type="entry name" value="FAD_binding_9"/>
    <property type="match status" value="1"/>
</dbReference>
<proteinExistence type="predicted"/>
<dbReference type="InterPro" id="IPR039374">
    <property type="entry name" value="SIP_fam"/>
</dbReference>
<accession>A0A7I7WI92</accession>
<dbReference type="KEGG" id="mgad:MGAD_16290"/>
<dbReference type="InterPro" id="IPR039261">
    <property type="entry name" value="FNR_nucleotide-bd"/>
</dbReference>
<name>A0A7I7WI92_MYCGU</name>
<protein>
    <submittedName>
        <fullName evidence="3">Siderophore-interacting protein</fullName>
    </submittedName>
</protein>
<dbReference type="Pfam" id="PF04954">
    <property type="entry name" value="SIP"/>
    <property type="match status" value="1"/>
</dbReference>
<dbReference type="Gene3D" id="2.40.30.10">
    <property type="entry name" value="Translation factors"/>
    <property type="match status" value="1"/>
</dbReference>
<evidence type="ECO:0000313" key="3">
    <source>
        <dbReference type="EMBL" id="BBZ17294.1"/>
    </source>
</evidence>
<dbReference type="CDD" id="cd06193">
    <property type="entry name" value="siderophore_interacting"/>
    <property type="match status" value="1"/>
</dbReference>
<dbReference type="InterPro" id="IPR007037">
    <property type="entry name" value="SIP_rossman_dom"/>
</dbReference>
<evidence type="ECO:0000259" key="2">
    <source>
        <dbReference type="Pfam" id="PF08021"/>
    </source>
</evidence>
<feature type="domain" description="Siderophore-interacting FAD-binding" evidence="2">
    <location>
        <begin position="55"/>
        <end position="108"/>
    </location>
</feature>